<comment type="caution">
    <text evidence="1">The sequence shown here is derived from an EMBL/GenBank/DDBJ whole genome shotgun (WGS) entry which is preliminary data.</text>
</comment>
<organism evidence="1 2">
    <name type="scientific">Cercopithifilaria johnstoni</name>
    <dbReference type="NCBI Taxonomy" id="2874296"/>
    <lineage>
        <taxon>Eukaryota</taxon>
        <taxon>Metazoa</taxon>
        <taxon>Ecdysozoa</taxon>
        <taxon>Nematoda</taxon>
        <taxon>Chromadorea</taxon>
        <taxon>Rhabditida</taxon>
        <taxon>Spirurina</taxon>
        <taxon>Spiruromorpha</taxon>
        <taxon>Filarioidea</taxon>
        <taxon>Onchocercidae</taxon>
        <taxon>Cercopithifilaria</taxon>
    </lineage>
</organism>
<name>A0A8J2PZ14_9BILA</name>
<accession>A0A8J2PZ14</accession>
<evidence type="ECO:0000313" key="1">
    <source>
        <dbReference type="EMBL" id="CAG9533266.1"/>
    </source>
</evidence>
<gene>
    <name evidence="1" type="ORF">CJOHNSTONI_LOCUS3509</name>
</gene>
<proteinExistence type="predicted"/>
<dbReference type="EMBL" id="CAKAEH010001236">
    <property type="protein sequence ID" value="CAG9533266.1"/>
    <property type="molecule type" value="Genomic_DNA"/>
</dbReference>
<sequence>METGYSDYSDKDVINNGIFLHYLEGLFEGKMNTDKSMLLMGRIFGSGRKMHFESYVEAEMNPRITWEDDFLYFCVTIMRNRLIGSSG</sequence>
<reference evidence="1" key="1">
    <citation type="submission" date="2021-09" db="EMBL/GenBank/DDBJ databases">
        <authorList>
            <consortium name="Pathogen Informatics"/>
        </authorList>
    </citation>
    <scope>NUCLEOTIDE SEQUENCE</scope>
</reference>
<dbReference type="Proteomes" id="UP000746747">
    <property type="component" value="Unassembled WGS sequence"/>
</dbReference>
<protein>
    <submittedName>
        <fullName evidence="1">Uncharacterized protein</fullName>
    </submittedName>
</protein>
<keyword evidence="2" id="KW-1185">Reference proteome</keyword>
<evidence type="ECO:0000313" key="2">
    <source>
        <dbReference type="Proteomes" id="UP000746747"/>
    </source>
</evidence>
<dbReference type="AlphaFoldDB" id="A0A8J2PZ14"/>